<evidence type="ECO:0000256" key="4">
    <source>
        <dbReference type="ARBA" id="ARBA00004236"/>
    </source>
</evidence>
<feature type="region of interest" description="Disordered" evidence="18">
    <location>
        <begin position="327"/>
        <end position="378"/>
    </location>
</feature>
<reference evidence="25" key="3">
    <citation type="submission" date="2025-09" db="UniProtKB">
        <authorList>
            <consortium name="Ensembl"/>
        </authorList>
    </citation>
    <scope>IDENTIFICATION</scope>
</reference>
<comment type="similarity">
    <text evidence="6">Belongs to the PI3/PI4-kinase family. Type III PI4K subfamily.</text>
</comment>
<evidence type="ECO:0000256" key="1">
    <source>
        <dbReference type="ARBA" id="ARBA00001913"/>
    </source>
</evidence>
<dbReference type="PROSITE" id="PS00915">
    <property type="entry name" value="PI3_4_KINASE_1"/>
    <property type="match status" value="1"/>
</dbReference>
<keyword evidence="14" id="KW-0472">Membrane</keyword>
<keyword evidence="13" id="KW-0443">Lipid metabolism</keyword>
<dbReference type="SMART" id="SM00146">
    <property type="entry name" value="PI3Kc"/>
    <property type="match status" value="1"/>
</dbReference>
<dbReference type="GO" id="GO:0005886">
    <property type="term" value="C:plasma membrane"/>
    <property type="evidence" value="ECO:0007669"/>
    <property type="project" value="UniProtKB-SubCell"/>
</dbReference>
<dbReference type="SMART" id="SM00145">
    <property type="entry name" value="PI3Ka"/>
    <property type="match status" value="1"/>
</dbReference>
<organism evidence="25 26">
    <name type="scientific">Scleropages formosus</name>
    <name type="common">Asian bonytongue</name>
    <name type="synonym">Osteoglossum formosum</name>
    <dbReference type="NCBI Taxonomy" id="113540"/>
    <lineage>
        <taxon>Eukaryota</taxon>
        <taxon>Metazoa</taxon>
        <taxon>Chordata</taxon>
        <taxon>Craniata</taxon>
        <taxon>Vertebrata</taxon>
        <taxon>Euteleostomi</taxon>
        <taxon>Actinopterygii</taxon>
        <taxon>Neopterygii</taxon>
        <taxon>Teleostei</taxon>
        <taxon>Osteoglossocephala</taxon>
        <taxon>Osteoglossomorpha</taxon>
        <taxon>Osteoglossiformes</taxon>
        <taxon>Osteoglossidae</taxon>
        <taxon>Scleropages</taxon>
    </lineage>
</organism>
<dbReference type="InterPro" id="IPR001263">
    <property type="entry name" value="PI3K_accessory_dom"/>
</dbReference>
<dbReference type="FunFam" id="2.60.40.150:FF:000036">
    <property type="entry name" value="phosphatidylinositol 4-phosphate 3-kinase C2 domain-containing subunit beta"/>
    <property type="match status" value="1"/>
</dbReference>
<dbReference type="InterPro" id="IPR000403">
    <property type="entry name" value="PI3/4_kinase_cat_dom"/>
</dbReference>
<dbReference type="InterPro" id="IPR036940">
    <property type="entry name" value="PI3/4_kinase_cat_sf"/>
</dbReference>
<dbReference type="Ensembl" id="ENSSFOT00015076446.1">
    <property type="protein sequence ID" value="ENSSFOP00015059291.1"/>
    <property type="gene ID" value="ENSSFOG00015015207.2"/>
</dbReference>
<dbReference type="Proteomes" id="UP000694397">
    <property type="component" value="Chromosome 2"/>
</dbReference>
<comment type="catalytic activity">
    <reaction evidence="16">
        <text>a 1,2-diacyl-sn-glycero-3-phospho-(1D-myo-inositol) + ATP = a 1,2-diacyl-sn-glycero-3-phospho-(1D-myo-inositol-3-phosphate) + ADP + H(+)</text>
        <dbReference type="Rhea" id="RHEA:12709"/>
        <dbReference type="ChEBI" id="CHEBI:15378"/>
        <dbReference type="ChEBI" id="CHEBI:30616"/>
        <dbReference type="ChEBI" id="CHEBI:57880"/>
        <dbReference type="ChEBI" id="CHEBI:58088"/>
        <dbReference type="ChEBI" id="CHEBI:456216"/>
        <dbReference type="EC" id="2.7.1.137"/>
    </reaction>
    <physiologicalReaction direction="left-to-right" evidence="16">
        <dbReference type="Rhea" id="RHEA:12710"/>
    </physiologicalReaction>
</comment>
<dbReference type="PROSITE" id="PS50004">
    <property type="entry name" value="C2"/>
    <property type="match status" value="1"/>
</dbReference>
<feature type="domain" description="PX" evidence="20">
    <location>
        <begin position="1399"/>
        <end position="1551"/>
    </location>
</feature>
<keyword evidence="10" id="KW-0547">Nucleotide-binding</keyword>
<evidence type="ECO:0000259" key="23">
    <source>
        <dbReference type="PROSITE" id="PS51546"/>
    </source>
</evidence>
<dbReference type="PROSITE" id="PS51547">
    <property type="entry name" value="C2_PI3K"/>
    <property type="match status" value="1"/>
</dbReference>
<keyword evidence="9" id="KW-0808">Transferase</keyword>
<gene>
    <name evidence="25" type="primary">PIK3C2A</name>
    <name evidence="25" type="synonym">pik3c2a</name>
</gene>
<feature type="domain" description="PIK helical" evidence="22">
    <location>
        <begin position="835"/>
        <end position="1014"/>
    </location>
</feature>
<feature type="compositionally biased region" description="Polar residues" evidence="18">
    <location>
        <begin position="338"/>
        <end position="348"/>
    </location>
</feature>
<feature type="domain" description="C2 PI3K-type" evidence="24">
    <location>
        <begin position="690"/>
        <end position="856"/>
    </location>
</feature>
<dbReference type="Pfam" id="PF00454">
    <property type="entry name" value="PI3_PI4_kinase"/>
    <property type="match status" value="1"/>
</dbReference>
<proteinExistence type="inferred from homology"/>
<dbReference type="Pfam" id="PF00792">
    <property type="entry name" value="PI3K_C2"/>
    <property type="match status" value="1"/>
</dbReference>
<feature type="domain" description="C2" evidence="19">
    <location>
        <begin position="1503"/>
        <end position="1622"/>
    </location>
</feature>
<dbReference type="FunFam" id="2.60.40.150:FF:000116">
    <property type="entry name" value="Phosphatidylinositol 4-phosphate 3-kinase C2 domain-containing subunit alpha"/>
    <property type="match status" value="1"/>
</dbReference>
<keyword evidence="8" id="KW-0963">Cytoplasm</keyword>
<evidence type="ECO:0000256" key="3">
    <source>
        <dbReference type="ARBA" id="ARBA00004123"/>
    </source>
</evidence>
<dbReference type="InterPro" id="IPR037705">
    <property type="entry name" value="PI3-kinase_C2-alpha_cat"/>
</dbReference>
<dbReference type="InterPro" id="IPR036871">
    <property type="entry name" value="PX_dom_sf"/>
</dbReference>
<comment type="cofactor">
    <cofactor evidence="2">
        <name>Mg(2+)</name>
        <dbReference type="ChEBI" id="CHEBI:18420"/>
    </cofactor>
</comment>
<dbReference type="InterPro" id="IPR029071">
    <property type="entry name" value="Ubiquitin-like_domsf"/>
</dbReference>
<keyword evidence="7" id="KW-1003">Cell membrane</keyword>
<protein>
    <submittedName>
        <fullName evidence="25">Phosphatidylinositol-4-phosphate 3-kinase catalytic subunit type 2 alpha</fullName>
    </submittedName>
</protein>
<feature type="region of interest" description="Disordered" evidence="18">
    <location>
        <begin position="1"/>
        <end position="23"/>
    </location>
</feature>
<dbReference type="GeneTree" id="ENSGT00940000157813"/>
<dbReference type="SUPFAM" id="SSF49562">
    <property type="entry name" value="C2 domain (Calcium/lipid-binding domain, CaLB)"/>
    <property type="match status" value="2"/>
</dbReference>
<evidence type="ECO:0000259" key="22">
    <source>
        <dbReference type="PROSITE" id="PS51545"/>
    </source>
</evidence>
<dbReference type="FunFam" id="3.30.1520.10:FF:000006">
    <property type="entry name" value="Phosphatidylinositol 4-phosphate 3-kinase C2 domain-containing subunit alpha"/>
    <property type="match status" value="1"/>
</dbReference>
<dbReference type="GO" id="GO:0048015">
    <property type="term" value="P:phosphatidylinositol-mediated signaling"/>
    <property type="evidence" value="ECO:0007669"/>
    <property type="project" value="TreeGrafter"/>
</dbReference>
<dbReference type="SMART" id="SM00239">
    <property type="entry name" value="C2"/>
    <property type="match status" value="1"/>
</dbReference>
<reference evidence="25" key="2">
    <citation type="submission" date="2025-08" db="UniProtKB">
        <authorList>
            <consortium name="Ensembl"/>
        </authorList>
    </citation>
    <scope>IDENTIFICATION</scope>
</reference>
<dbReference type="InterPro" id="IPR000341">
    <property type="entry name" value="PI3K_Ras-bd_dom"/>
</dbReference>
<dbReference type="Gene3D" id="3.10.20.90">
    <property type="entry name" value="Phosphatidylinositol 3-kinase Catalytic Subunit, Chain A, domain 1"/>
    <property type="match status" value="1"/>
</dbReference>
<evidence type="ECO:0000256" key="16">
    <source>
        <dbReference type="ARBA" id="ARBA00023985"/>
    </source>
</evidence>
<comment type="catalytic activity">
    <reaction evidence="17">
        <text>a 1,2-diacyl-sn-glycero-3-phospho-(1D-myo-inositol 4-phosphate) + ATP = a 1,2-diacyl-sn-glycero-3-phospho-(1D-myo-inositol-3,4-bisphosphate) + ADP + H(+)</text>
        <dbReference type="Rhea" id="RHEA:18373"/>
        <dbReference type="ChEBI" id="CHEBI:15378"/>
        <dbReference type="ChEBI" id="CHEBI:30616"/>
        <dbReference type="ChEBI" id="CHEBI:57658"/>
        <dbReference type="ChEBI" id="CHEBI:58178"/>
        <dbReference type="ChEBI" id="CHEBI:456216"/>
        <dbReference type="EC" id="2.7.1.154"/>
    </reaction>
    <physiologicalReaction direction="left-to-right" evidence="17">
        <dbReference type="Rhea" id="RHEA:18374"/>
    </physiologicalReaction>
</comment>
<dbReference type="GO" id="GO:0035005">
    <property type="term" value="F:1-phosphatidylinositol-4-phosphate 3-kinase activity"/>
    <property type="evidence" value="ECO:0007669"/>
    <property type="project" value="UniProtKB-EC"/>
</dbReference>
<evidence type="ECO:0000256" key="11">
    <source>
        <dbReference type="ARBA" id="ARBA00022777"/>
    </source>
</evidence>
<dbReference type="SUPFAM" id="SSF48371">
    <property type="entry name" value="ARM repeat"/>
    <property type="match status" value="1"/>
</dbReference>
<dbReference type="InterPro" id="IPR002420">
    <property type="entry name" value="PI3K-type_C2_dom"/>
</dbReference>
<dbReference type="CDD" id="cd04012">
    <property type="entry name" value="C2A_PI3K_class_II"/>
    <property type="match status" value="1"/>
</dbReference>
<dbReference type="InterPro" id="IPR000008">
    <property type="entry name" value="C2_dom"/>
</dbReference>
<dbReference type="GO" id="GO:0016477">
    <property type="term" value="P:cell migration"/>
    <property type="evidence" value="ECO:0007669"/>
    <property type="project" value="TreeGrafter"/>
</dbReference>
<dbReference type="InterPro" id="IPR042236">
    <property type="entry name" value="PI3K_accessory_sf"/>
</dbReference>
<evidence type="ECO:0000313" key="26">
    <source>
        <dbReference type="Proteomes" id="UP000694397"/>
    </source>
</evidence>
<keyword evidence="11" id="KW-0418">Kinase</keyword>
<feature type="region of interest" description="Disordered" evidence="18">
    <location>
        <begin position="38"/>
        <end position="76"/>
    </location>
</feature>
<dbReference type="PROSITE" id="PS51545">
    <property type="entry name" value="PIK_HELICAL"/>
    <property type="match status" value="1"/>
</dbReference>
<dbReference type="FunFam" id="1.10.1070.11:FF:000003">
    <property type="entry name" value="Phosphatidylinositol 4-phosphate 3-kinase C2 domain-containing subunit beta"/>
    <property type="match status" value="1"/>
</dbReference>
<evidence type="ECO:0000256" key="2">
    <source>
        <dbReference type="ARBA" id="ARBA00001946"/>
    </source>
</evidence>
<dbReference type="Pfam" id="PF00168">
    <property type="entry name" value="C2"/>
    <property type="match status" value="1"/>
</dbReference>
<dbReference type="Gene3D" id="1.25.40.70">
    <property type="entry name" value="Phosphatidylinositol 3-kinase, accessory domain (PIK)"/>
    <property type="match status" value="1"/>
</dbReference>
<evidence type="ECO:0000256" key="14">
    <source>
        <dbReference type="ARBA" id="ARBA00023136"/>
    </source>
</evidence>
<dbReference type="Pfam" id="PF00794">
    <property type="entry name" value="PI3K_rbd"/>
    <property type="match status" value="1"/>
</dbReference>
<evidence type="ECO:0000256" key="7">
    <source>
        <dbReference type="ARBA" id="ARBA00022475"/>
    </source>
</evidence>
<dbReference type="PROSITE" id="PS50290">
    <property type="entry name" value="PI3_4_KINASE_3"/>
    <property type="match status" value="1"/>
</dbReference>
<evidence type="ECO:0000256" key="8">
    <source>
        <dbReference type="ARBA" id="ARBA00022490"/>
    </source>
</evidence>
<dbReference type="Pfam" id="PF00613">
    <property type="entry name" value="PI3Ka"/>
    <property type="match status" value="1"/>
</dbReference>
<evidence type="ECO:0000259" key="20">
    <source>
        <dbReference type="PROSITE" id="PS50195"/>
    </source>
</evidence>
<dbReference type="Gene3D" id="2.60.40.150">
    <property type="entry name" value="C2 domain"/>
    <property type="match status" value="2"/>
</dbReference>
<dbReference type="PROSITE" id="PS50195">
    <property type="entry name" value="PX"/>
    <property type="match status" value="1"/>
</dbReference>
<dbReference type="Gene3D" id="1.10.1070.11">
    <property type="entry name" value="Phosphatidylinositol 3-/4-kinase, catalytic domain"/>
    <property type="match status" value="1"/>
</dbReference>
<name>A0A8C9U8P5_SCLFO</name>
<comment type="cofactor">
    <cofactor evidence="1">
        <name>Ca(2+)</name>
        <dbReference type="ChEBI" id="CHEBI:29108"/>
    </cofactor>
</comment>
<keyword evidence="12" id="KW-0067">ATP-binding</keyword>
<dbReference type="PANTHER" id="PTHR10048:SF28">
    <property type="entry name" value="PHOSPHATIDYLINOSITOL 4-PHOSPHATE 3-KINASE C2 DOMAIN-CONTAINING SUBUNIT ALPHA"/>
    <property type="match status" value="1"/>
</dbReference>
<dbReference type="Gene3D" id="3.30.1520.10">
    <property type="entry name" value="Phox-like domain"/>
    <property type="match status" value="1"/>
</dbReference>
<dbReference type="GO" id="GO:0035091">
    <property type="term" value="F:phosphatidylinositol binding"/>
    <property type="evidence" value="ECO:0007669"/>
    <property type="project" value="InterPro"/>
</dbReference>
<dbReference type="PROSITE" id="PS00916">
    <property type="entry name" value="PI3_4_KINASE_2"/>
    <property type="match status" value="1"/>
</dbReference>
<feature type="domain" description="PI3K/PI4K catalytic" evidence="21">
    <location>
        <begin position="1082"/>
        <end position="1360"/>
    </location>
</feature>
<dbReference type="GO" id="GO:0005737">
    <property type="term" value="C:cytoplasm"/>
    <property type="evidence" value="ECO:0007669"/>
    <property type="project" value="UniProtKB-SubCell"/>
</dbReference>
<dbReference type="GO" id="GO:0005942">
    <property type="term" value="C:phosphatidylinositol 3-kinase complex"/>
    <property type="evidence" value="ECO:0007669"/>
    <property type="project" value="TreeGrafter"/>
</dbReference>
<comment type="subcellular location">
    <subcellularLocation>
        <location evidence="4">Cell membrane</location>
    </subcellularLocation>
    <subcellularLocation>
        <location evidence="5">Cytoplasm</location>
    </subcellularLocation>
    <subcellularLocation>
        <location evidence="3">Nucleus</location>
    </subcellularLocation>
</comment>
<dbReference type="GO" id="GO:0016303">
    <property type="term" value="F:1-phosphatidylinositol-3-kinase activity"/>
    <property type="evidence" value="ECO:0007669"/>
    <property type="project" value="UniProtKB-EC"/>
</dbReference>
<dbReference type="SMART" id="SM00312">
    <property type="entry name" value="PX"/>
    <property type="match status" value="1"/>
</dbReference>
<evidence type="ECO:0000256" key="13">
    <source>
        <dbReference type="ARBA" id="ARBA00023098"/>
    </source>
</evidence>
<sequence>MAQISSGNGFKPDMSSSLGAGQSKGIVGKEEALRMEAEALAKLQKEKRHTLPASSSAAKPLSSETQRASSTGRLEKDLIVFPEADAKKRAENDKFRDIDVDKLTTEELEKLLLDDSFGANSKAARPSSLLGCNLSASFPGSQPFNTAPFHCGPWTPSLGSHTGSALSTPTHQQAPVFSSTPFSKPPGSFQNGLTTGMPLFRASEPLFLGLQAQPRFVAFPPLQPPAPIIFQQPAVTPEMAKLFDKIASTSEYLKNGKSASADLESASTKSIAPKHPAAEAPSISRFEWLDLDPLSKRKADCDETPVAALGRVTAEVVPAGDPWDAVLLDDSDRGAASSPPTQGRSQLSARRASAGTAVTRSHSVNIPAASVQPGPSKQVGSKMLEKCNALLCLEAQNEEVLAFCEDIAALRSKFPHDDLVTNPGYVLSPVIPQRDMNGDSSIGVKVSIEISDSQEPVTFTCDVSSPVELLIMQALCWAHDDLNQVDIGSYLLKICGQEAVLQNKHSLGSHEYVQNCRKWETEIKLQLLSQSTIRKDLARTVSIVPGPNHVLSRLLLQCLIDYLEGFHNQVNICLENEYKTIENVIQIVKNICCVLDEVETMAITEAVKKVKRSVNLPRSKVYEVRQVTSLCSILNFQAGTKSSENSSLAGLNTAVYDLVKLYLRSFCPTSLRQAETPPTERRGSKEASGTTDHLQFTLFAVHGITNMWVSCYEKYYLMCALIHNGRNLFKPVQSKKVGTYKSFFYHIKWDELIHFPISVALLPLESMLSLALYGIPNQNVSSSPDSNKQRKGPELLGKVAMPLFDFKRVLAHGTKLLSLWTSSPVMSNSTAGRRRNPMERIILQVCQTSKTSLLFDPGCFLSRLTRADRQLLWDKRHHCRMYKQSLPKVLASAPSWDWGSMAEIHGLLHHWLPLSPVSALELLDAKFADTEVRSVAVSWIEGSSDDELLDYLPQLVQALKFECHLKNALVMFLFSRALENINIAHYLYWLLRDAVQDPCFGARYENVLGALLCLCGAKLRSELDKQAHLTQLLGTLAEKVRQANGSTRQAVLQEGLGVVQSFFQKSSCRLPLSPSLVAKGLNVKACSFFNSNAVPLKLALVNADPLGEEINVMFKVGEDLRQDMLALQMIRIMDRIWLQEGLDLRIVNFKCISTGKDKGMVELVPASDTLRKIQVEYGVTGSFKDKPLAEWLRKYNPAEEEYEKASENFIYSCAGCCVATYVLGICDRHNDNIMLRSTGHMFHIDFGKFLGHAQMFGSFKRDRAPFVLTSDMAYVINGGERPTSRFQLFVDLCCQAYNLIRKHASLFLNLLSLMMSSGLPELTGPQDLKYVYDALQPETTDAEATIFFTRLIESSLGSVATKFNFFIHNLAQLRFSGLPSNDEPILSFSPKTYTMKQDGRIRDASIFTFQKRYNPEKHYTYVVRVLREGQSEPQFVFRTFDEFQELHNKLTILFPLWKLPNFPNKMVLGRTHIKEVAAKRKVELNNYVHNLMRTHGSPISGRVEGEVKLSVSYRNGNLFIMVMHIKDLVWEDGSDPNPYVKTYLLPDPHKTSKRKTKISRKTRNPTFNEMLVYSNYSKESLSQRELQLSVLSAESLRENCYLGGVTLSLKDFDLSKETVKWYKLTAVPYF</sequence>
<dbReference type="InterPro" id="IPR015433">
    <property type="entry name" value="PI3/4_kinase"/>
</dbReference>
<dbReference type="PROSITE" id="PS51546">
    <property type="entry name" value="PI3K_RBD"/>
    <property type="match status" value="1"/>
</dbReference>
<evidence type="ECO:0000256" key="18">
    <source>
        <dbReference type="SAM" id="MobiDB-lite"/>
    </source>
</evidence>
<dbReference type="CDD" id="cd05176">
    <property type="entry name" value="PI3Kc_C2_alpha"/>
    <property type="match status" value="1"/>
</dbReference>
<evidence type="ECO:0000259" key="19">
    <source>
        <dbReference type="PROSITE" id="PS50004"/>
    </source>
</evidence>
<evidence type="ECO:0000256" key="10">
    <source>
        <dbReference type="ARBA" id="ARBA00022741"/>
    </source>
</evidence>
<evidence type="ECO:0000259" key="21">
    <source>
        <dbReference type="PROSITE" id="PS50290"/>
    </source>
</evidence>
<evidence type="ECO:0000259" key="24">
    <source>
        <dbReference type="PROSITE" id="PS51547"/>
    </source>
</evidence>
<feature type="compositionally biased region" description="Low complexity" evidence="18">
    <location>
        <begin position="51"/>
        <end position="63"/>
    </location>
</feature>
<dbReference type="CDD" id="cd08381">
    <property type="entry name" value="C2B_PI3K_class_II"/>
    <property type="match status" value="1"/>
</dbReference>
<evidence type="ECO:0000256" key="12">
    <source>
        <dbReference type="ARBA" id="ARBA00022840"/>
    </source>
</evidence>
<dbReference type="InterPro" id="IPR018936">
    <property type="entry name" value="PI3/4_kinase_CS"/>
</dbReference>
<dbReference type="PANTHER" id="PTHR10048">
    <property type="entry name" value="PHOSPHATIDYLINOSITOL KINASE"/>
    <property type="match status" value="1"/>
</dbReference>
<evidence type="ECO:0000313" key="25">
    <source>
        <dbReference type="Ensembl" id="ENSSFOP00015059291.1"/>
    </source>
</evidence>
<evidence type="ECO:0000256" key="5">
    <source>
        <dbReference type="ARBA" id="ARBA00004496"/>
    </source>
</evidence>
<dbReference type="InterPro" id="IPR001683">
    <property type="entry name" value="PX_dom"/>
</dbReference>
<dbReference type="FunFam" id="3.10.20.90:FF:000156">
    <property type="entry name" value="Phosphatidylinositol 4-phosphate 3-kinase C2 domain-containing subunit alpha"/>
    <property type="match status" value="1"/>
</dbReference>
<feature type="domain" description="PI3K-RBD" evidence="23">
    <location>
        <begin position="439"/>
        <end position="529"/>
    </location>
</feature>
<keyword evidence="26" id="KW-1185">Reference proteome</keyword>
<accession>A0A8C9U8P5</accession>
<feature type="compositionally biased region" description="Polar residues" evidence="18">
    <location>
        <begin position="1"/>
        <end position="20"/>
    </location>
</feature>
<dbReference type="FunFam" id="3.30.1010.10:FF:000001">
    <property type="entry name" value="Phosphatidylinositol 4-phosphate 3-kinase C2 domain-containing subunit beta"/>
    <property type="match status" value="1"/>
</dbReference>
<dbReference type="GO" id="GO:0005634">
    <property type="term" value="C:nucleus"/>
    <property type="evidence" value="ECO:0007669"/>
    <property type="project" value="UniProtKB-SubCell"/>
</dbReference>
<dbReference type="InterPro" id="IPR016024">
    <property type="entry name" value="ARM-type_fold"/>
</dbReference>
<dbReference type="SUPFAM" id="SSF54236">
    <property type="entry name" value="Ubiquitin-like"/>
    <property type="match status" value="1"/>
</dbReference>
<dbReference type="Gene3D" id="3.30.1010.10">
    <property type="entry name" value="Phosphatidylinositol 3-kinase Catalytic Subunit, Chain A, domain 4"/>
    <property type="match status" value="1"/>
</dbReference>
<evidence type="ECO:0000256" key="9">
    <source>
        <dbReference type="ARBA" id="ARBA00022679"/>
    </source>
</evidence>
<evidence type="ECO:0000256" key="15">
    <source>
        <dbReference type="ARBA" id="ARBA00023242"/>
    </source>
</evidence>
<dbReference type="Pfam" id="PF00787">
    <property type="entry name" value="PX"/>
    <property type="match status" value="1"/>
</dbReference>
<evidence type="ECO:0000256" key="17">
    <source>
        <dbReference type="ARBA" id="ARBA00029297"/>
    </source>
</evidence>
<dbReference type="GO" id="GO:0005524">
    <property type="term" value="F:ATP binding"/>
    <property type="evidence" value="ECO:0007669"/>
    <property type="project" value="UniProtKB-KW"/>
</dbReference>
<dbReference type="InterPro" id="IPR035892">
    <property type="entry name" value="C2_domain_sf"/>
</dbReference>
<dbReference type="SMART" id="SM00142">
    <property type="entry name" value="PI3K_C2"/>
    <property type="match status" value="1"/>
</dbReference>
<dbReference type="SUPFAM" id="SSF56112">
    <property type="entry name" value="Protein kinase-like (PK-like)"/>
    <property type="match status" value="1"/>
</dbReference>
<dbReference type="InterPro" id="IPR011009">
    <property type="entry name" value="Kinase-like_dom_sf"/>
</dbReference>
<evidence type="ECO:0000256" key="6">
    <source>
        <dbReference type="ARBA" id="ARBA00006209"/>
    </source>
</evidence>
<keyword evidence="15" id="KW-0539">Nucleus</keyword>
<dbReference type="SMART" id="SM00144">
    <property type="entry name" value="PI3K_rbd"/>
    <property type="match status" value="1"/>
</dbReference>
<dbReference type="GO" id="GO:0043491">
    <property type="term" value="P:phosphatidylinositol 3-kinase/protein kinase B signal transduction"/>
    <property type="evidence" value="ECO:0007669"/>
    <property type="project" value="TreeGrafter"/>
</dbReference>
<reference evidence="25 26" key="1">
    <citation type="submission" date="2019-04" db="EMBL/GenBank/DDBJ databases">
        <authorList>
            <consortium name="Wellcome Sanger Institute Data Sharing"/>
        </authorList>
    </citation>
    <scope>NUCLEOTIDE SEQUENCE [LARGE SCALE GENOMIC DNA]</scope>
</reference>
<dbReference type="SUPFAM" id="SSF64268">
    <property type="entry name" value="PX domain"/>
    <property type="match status" value="1"/>
</dbReference>